<protein>
    <submittedName>
        <fullName evidence="3">Protein containing NifU-like domain</fullName>
    </submittedName>
</protein>
<dbReference type="GO" id="GO:0051536">
    <property type="term" value="F:iron-sulfur cluster binding"/>
    <property type="evidence" value="ECO:0007669"/>
    <property type="project" value="InterPro"/>
</dbReference>
<dbReference type="InterPro" id="IPR034904">
    <property type="entry name" value="FSCA_dom_sf"/>
</dbReference>
<dbReference type="Gene3D" id="3.30.300.130">
    <property type="entry name" value="Fe-S cluster assembly (FSCA)"/>
    <property type="match status" value="1"/>
</dbReference>
<dbReference type="OrthoDB" id="9796965at2"/>
<name>A0A0S7BJQ9_9CHLR</name>
<feature type="domain" description="NIF system FeS cluster assembly NifU C-terminal" evidence="2">
    <location>
        <begin position="25"/>
        <end position="77"/>
    </location>
</feature>
<dbReference type="RefSeq" id="WP_062279880.1">
    <property type="nucleotide sequence ID" value="NZ_DF968181.1"/>
</dbReference>
<dbReference type="EMBL" id="DF968181">
    <property type="protein sequence ID" value="GAP40522.1"/>
    <property type="molecule type" value="Genomic_DNA"/>
</dbReference>
<dbReference type="STRING" id="1678840.ATC1_13498"/>
<dbReference type="SUPFAM" id="SSF117916">
    <property type="entry name" value="Fe-S cluster assembly (FSCA) domain-like"/>
    <property type="match status" value="1"/>
</dbReference>
<evidence type="ECO:0000313" key="3">
    <source>
        <dbReference type="EMBL" id="GAP40522.1"/>
    </source>
</evidence>
<dbReference type="InterPro" id="IPR001075">
    <property type="entry name" value="NIF_FeS_clus_asmbl_NifU_C"/>
</dbReference>
<dbReference type="Pfam" id="PF01106">
    <property type="entry name" value="NifU"/>
    <property type="match status" value="1"/>
</dbReference>
<dbReference type="Proteomes" id="UP000053370">
    <property type="component" value="Unassembled WGS sequence"/>
</dbReference>
<evidence type="ECO:0000256" key="1">
    <source>
        <dbReference type="ARBA" id="ARBA00049958"/>
    </source>
</evidence>
<dbReference type="GO" id="GO:0005506">
    <property type="term" value="F:iron ion binding"/>
    <property type="evidence" value="ECO:0007669"/>
    <property type="project" value="InterPro"/>
</dbReference>
<keyword evidence="4" id="KW-1185">Reference proteome</keyword>
<sequence>MVEKYSEIEQIKGLIAELDDYINHYHGGSVSFVSYDGKVVKIRLGGACADCPMSSSTVHGWVEGTLRQFFPKIESVEEI</sequence>
<evidence type="ECO:0000313" key="4">
    <source>
        <dbReference type="Proteomes" id="UP000053370"/>
    </source>
</evidence>
<gene>
    <name evidence="3" type="ORF">ATC1_13498</name>
</gene>
<evidence type="ECO:0000259" key="2">
    <source>
        <dbReference type="Pfam" id="PF01106"/>
    </source>
</evidence>
<accession>A0A0S7BJQ9</accession>
<dbReference type="GO" id="GO:0016226">
    <property type="term" value="P:iron-sulfur cluster assembly"/>
    <property type="evidence" value="ECO:0007669"/>
    <property type="project" value="InterPro"/>
</dbReference>
<dbReference type="AlphaFoldDB" id="A0A0S7BJQ9"/>
<organism evidence="3">
    <name type="scientific">Flexilinea flocculi</name>
    <dbReference type="NCBI Taxonomy" id="1678840"/>
    <lineage>
        <taxon>Bacteria</taxon>
        <taxon>Bacillati</taxon>
        <taxon>Chloroflexota</taxon>
        <taxon>Anaerolineae</taxon>
        <taxon>Anaerolineales</taxon>
        <taxon>Anaerolineaceae</taxon>
        <taxon>Flexilinea</taxon>
    </lineage>
</organism>
<comment type="function">
    <text evidence="1">May be involved in the formation or repair of [Fe-S] clusters present in iron-sulfur proteins.</text>
</comment>
<proteinExistence type="predicted"/>
<reference evidence="3" key="1">
    <citation type="journal article" date="2015" name="Genome Announc.">
        <title>Draft Genome Sequence of Anaerolineae Strain TC1, a Novel Isolate from a Methanogenic Wastewater Treatment System.</title>
        <authorList>
            <person name="Matsuura N."/>
            <person name="Tourlousse D.M."/>
            <person name="Sun L."/>
            <person name="Toyonaga M."/>
            <person name="Kuroda K."/>
            <person name="Ohashi A."/>
            <person name="Cruz R."/>
            <person name="Yamaguchi T."/>
            <person name="Sekiguchi Y."/>
        </authorList>
    </citation>
    <scope>NUCLEOTIDE SEQUENCE [LARGE SCALE GENOMIC DNA]</scope>
    <source>
        <strain evidence="3">TC1</strain>
    </source>
</reference>